<dbReference type="EMBL" id="CP002546">
    <property type="protein sequence ID" value="ADY58603.1"/>
    <property type="molecule type" value="Genomic_DNA"/>
</dbReference>
<organism evidence="1 2">
    <name type="scientific">Rubinisphaera brasiliensis (strain ATCC 49424 / DSM 5305 / JCM 21570 / IAM 15109 / NBRC 103401 / IFAM 1448)</name>
    <name type="common">Planctomyces brasiliensis</name>
    <dbReference type="NCBI Taxonomy" id="756272"/>
    <lineage>
        <taxon>Bacteria</taxon>
        <taxon>Pseudomonadati</taxon>
        <taxon>Planctomycetota</taxon>
        <taxon>Planctomycetia</taxon>
        <taxon>Planctomycetales</taxon>
        <taxon>Planctomycetaceae</taxon>
        <taxon>Rubinisphaera</taxon>
    </lineage>
</organism>
<name>F0SJ61_RUBBR</name>
<evidence type="ECO:0000313" key="2">
    <source>
        <dbReference type="Proteomes" id="UP000006860"/>
    </source>
</evidence>
<dbReference type="KEGG" id="pbs:Plabr_0982"/>
<protein>
    <submittedName>
        <fullName evidence="1">Uncharacterized protein</fullName>
    </submittedName>
</protein>
<sequence>MRFTRQYMNMTEIGSIFGTTGHKVGKWLKEVGLRNEFGDPSRHAYEQKMISADFDRHGTYNVLWNAAKVVPLLRDAGHEPTSPPPAELVEPPVLVGPFTVQPAEGGIHGIVGDNGDLSITVIGEANAQVVKHVLNVASKSGHLDQLVQKYQ</sequence>
<dbReference type="OrthoDB" id="285669at2"/>
<dbReference type="RefSeq" id="WP_013627339.1">
    <property type="nucleotide sequence ID" value="NC_015174.1"/>
</dbReference>
<dbReference type="AlphaFoldDB" id="F0SJ61"/>
<gene>
    <name evidence="1" type="ordered locus">Plabr_0982</name>
</gene>
<evidence type="ECO:0000313" key="1">
    <source>
        <dbReference type="EMBL" id="ADY58603.1"/>
    </source>
</evidence>
<keyword evidence="2" id="KW-1185">Reference proteome</keyword>
<dbReference type="STRING" id="756272.Plabr_0982"/>
<reference evidence="2" key="1">
    <citation type="submission" date="2011-02" db="EMBL/GenBank/DDBJ databases">
        <title>The complete genome of Planctomyces brasiliensis DSM 5305.</title>
        <authorList>
            <person name="Lucas S."/>
            <person name="Copeland A."/>
            <person name="Lapidus A."/>
            <person name="Bruce D."/>
            <person name="Goodwin L."/>
            <person name="Pitluck S."/>
            <person name="Kyrpides N."/>
            <person name="Mavromatis K."/>
            <person name="Pagani I."/>
            <person name="Ivanova N."/>
            <person name="Ovchinnikova G."/>
            <person name="Lu M."/>
            <person name="Detter J.C."/>
            <person name="Han C."/>
            <person name="Land M."/>
            <person name="Hauser L."/>
            <person name="Markowitz V."/>
            <person name="Cheng J.-F."/>
            <person name="Hugenholtz P."/>
            <person name="Woyke T."/>
            <person name="Wu D."/>
            <person name="Tindall B."/>
            <person name="Pomrenke H.G."/>
            <person name="Brambilla E."/>
            <person name="Klenk H.-P."/>
            <person name="Eisen J.A."/>
        </authorList>
    </citation>
    <scope>NUCLEOTIDE SEQUENCE [LARGE SCALE GENOMIC DNA]</scope>
    <source>
        <strain evidence="2">ATCC 49424 / DSM 5305 / JCM 21570 / NBRC 103401 / IFAM 1448</strain>
    </source>
</reference>
<accession>F0SJ61</accession>
<dbReference type="Proteomes" id="UP000006860">
    <property type="component" value="Chromosome"/>
</dbReference>
<dbReference type="HOGENOM" id="CLU_1730029_0_0_0"/>
<proteinExistence type="predicted"/>